<dbReference type="EMBL" id="HG994580">
    <property type="protein sequence ID" value="CAF2771501.1"/>
    <property type="molecule type" value="Genomic_DNA"/>
</dbReference>
<accession>A0A7R8CD05</accession>
<organism evidence="1 2">
    <name type="scientific">Lepeophtheirus salmonis</name>
    <name type="common">Salmon louse</name>
    <name type="synonym">Caligus salmonis</name>
    <dbReference type="NCBI Taxonomy" id="72036"/>
    <lineage>
        <taxon>Eukaryota</taxon>
        <taxon>Metazoa</taxon>
        <taxon>Ecdysozoa</taxon>
        <taxon>Arthropoda</taxon>
        <taxon>Crustacea</taxon>
        <taxon>Multicrustacea</taxon>
        <taxon>Hexanauplia</taxon>
        <taxon>Copepoda</taxon>
        <taxon>Siphonostomatoida</taxon>
        <taxon>Caligidae</taxon>
        <taxon>Lepeophtheirus</taxon>
    </lineage>
</organism>
<proteinExistence type="predicted"/>
<keyword evidence="2" id="KW-1185">Reference proteome</keyword>
<dbReference type="Proteomes" id="UP000675881">
    <property type="component" value="Chromosome 1"/>
</dbReference>
<evidence type="ECO:0000313" key="2">
    <source>
        <dbReference type="Proteomes" id="UP000675881"/>
    </source>
</evidence>
<sequence>MCLVKPPALGMYDYQHSTVLQCDTSRKNGLGYVLLQKECISLKCSTKVELEDLATLWLIMNLCSRIINLFFLLLNSRKYSRSSTPVIKPFLQDNTVTYPFKKISTLKELFNTLVLSRRLSRLPEEESSPVAPKLSSREGYVVFQQDGTTHTQSSPKLYRQEFPHWTSASRHLLRTRPVKFATTT</sequence>
<dbReference type="AlphaFoldDB" id="A0A7R8CD05"/>
<protein>
    <submittedName>
        <fullName evidence="1">(salmon louse) hypothetical protein</fullName>
    </submittedName>
</protein>
<gene>
    <name evidence="1" type="ORF">LSAA_1151</name>
</gene>
<name>A0A7R8CD05_LEPSM</name>
<reference evidence="1" key="1">
    <citation type="submission" date="2021-02" db="EMBL/GenBank/DDBJ databases">
        <authorList>
            <person name="Bekaert M."/>
        </authorList>
    </citation>
    <scope>NUCLEOTIDE SEQUENCE</scope>
    <source>
        <strain evidence="1">IoA-00</strain>
    </source>
</reference>
<evidence type="ECO:0000313" key="1">
    <source>
        <dbReference type="EMBL" id="CAF2771501.1"/>
    </source>
</evidence>